<evidence type="ECO:0000313" key="1">
    <source>
        <dbReference type="EMBL" id="MDN3709858.1"/>
    </source>
</evidence>
<organism evidence="1 2">
    <name type="scientific">Paenimyroides ceti</name>
    <dbReference type="NCBI Taxonomy" id="395087"/>
    <lineage>
        <taxon>Bacteria</taxon>
        <taxon>Pseudomonadati</taxon>
        <taxon>Bacteroidota</taxon>
        <taxon>Flavobacteriia</taxon>
        <taxon>Flavobacteriales</taxon>
        <taxon>Flavobacteriaceae</taxon>
        <taxon>Paenimyroides</taxon>
    </lineage>
</organism>
<sequence length="52" mass="6066">MKKGFYAALLLTVSTLTFTSCDKDFTEVGSEIFGEDEFGFDKYELPMWNQKW</sequence>
<accession>A0ABT8CZ61</accession>
<reference evidence="2" key="1">
    <citation type="journal article" date="2019" name="Int. J. Syst. Evol. Microbiol.">
        <title>The Global Catalogue of Microorganisms (GCM) 10K type strain sequencing project: providing services to taxonomists for standard genome sequencing and annotation.</title>
        <authorList>
            <consortium name="The Broad Institute Genomics Platform"/>
            <consortium name="The Broad Institute Genome Sequencing Center for Infectious Disease"/>
            <person name="Wu L."/>
            <person name="Ma J."/>
        </authorList>
    </citation>
    <scope>NUCLEOTIDE SEQUENCE [LARGE SCALE GENOMIC DNA]</scope>
    <source>
        <strain evidence="2">CECT 7184</strain>
    </source>
</reference>
<gene>
    <name evidence="1" type="ORF">QW060_23285</name>
</gene>
<evidence type="ECO:0000313" key="2">
    <source>
        <dbReference type="Proteomes" id="UP001242368"/>
    </source>
</evidence>
<name>A0ABT8CZ61_9FLAO</name>
<dbReference type="EMBL" id="JAUFQU010000063">
    <property type="protein sequence ID" value="MDN3709858.1"/>
    <property type="molecule type" value="Genomic_DNA"/>
</dbReference>
<comment type="caution">
    <text evidence="1">The sequence shown here is derived from an EMBL/GenBank/DDBJ whole genome shotgun (WGS) entry which is preliminary data.</text>
</comment>
<keyword evidence="2" id="KW-1185">Reference proteome</keyword>
<dbReference type="PROSITE" id="PS51257">
    <property type="entry name" value="PROKAR_LIPOPROTEIN"/>
    <property type="match status" value="1"/>
</dbReference>
<dbReference type="Proteomes" id="UP001242368">
    <property type="component" value="Unassembled WGS sequence"/>
</dbReference>
<protein>
    <submittedName>
        <fullName evidence="1">Uncharacterized protein</fullName>
    </submittedName>
</protein>
<proteinExistence type="predicted"/>
<dbReference type="RefSeq" id="WP_290365266.1">
    <property type="nucleotide sequence ID" value="NZ_JAUFQU010000063.1"/>
</dbReference>